<evidence type="ECO:0000313" key="2">
    <source>
        <dbReference type="EMBL" id="ATS92326.1"/>
    </source>
</evidence>
<feature type="compositionally biased region" description="Basic and acidic residues" evidence="1">
    <location>
        <begin position="56"/>
        <end position="76"/>
    </location>
</feature>
<feature type="compositionally biased region" description="Basic and acidic residues" evidence="1">
    <location>
        <begin position="93"/>
        <end position="105"/>
    </location>
</feature>
<evidence type="ECO:0000256" key="1">
    <source>
        <dbReference type="SAM" id="MobiDB-lite"/>
    </source>
</evidence>
<keyword evidence="3" id="KW-1185">Reference proteome</keyword>
<feature type="compositionally biased region" description="Basic and acidic residues" evidence="1">
    <location>
        <begin position="174"/>
        <end position="197"/>
    </location>
</feature>
<dbReference type="Proteomes" id="UP000241675">
    <property type="component" value="Segment"/>
</dbReference>
<name>A0A2D2W2W7_9CAUD</name>
<feature type="compositionally biased region" description="Basic and acidic residues" evidence="1">
    <location>
        <begin position="117"/>
        <end position="134"/>
    </location>
</feature>
<organism evidence="2 3">
    <name type="scientific">Stenotrophomonas phage vB_SmaS_DLP_5</name>
    <dbReference type="NCBI Taxonomy" id="2044561"/>
    <lineage>
        <taxon>Viruses</taxon>
        <taxon>Duplodnaviria</taxon>
        <taxon>Heunggongvirae</taxon>
        <taxon>Uroviricota</taxon>
        <taxon>Caudoviricetes</taxon>
        <taxon>Delepquintavirus</taxon>
        <taxon>Delepquintavirus DLP5</taxon>
    </lineage>
</organism>
<dbReference type="EMBL" id="MG189906">
    <property type="protein sequence ID" value="ATS92326.1"/>
    <property type="molecule type" value="Genomic_DNA"/>
</dbReference>
<sequence length="197" mass="21855">MQLSLFQNAFLIRNKEGYGYHKDLPKPLTYEGDTKSIEFQLAELGYEVAYVTKGAPKADKKDKADAEKNGEYHSPDVSDWNPEAPSLSGKSGKGFETEGENKKLTPEANAAQIKAQKGGDDAKGFPRDSDSKDLLSNDPWHLVAVYDTDDKGPTAMFARKKVQKADTPEENEVVAEKRKERMEVTADDRISGREGIQ</sequence>
<accession>A0A2D2W2W7</accession>
<feature type="region of interest" description="Disordered" evidence="1">
    <location>
        <begin position="55"/>
        <end position="134"/>
    </location>
</feature>
<proteinExistence type="predicted"/>
<protein>
    <submittedName>
        <fullName evidence="2">Uncharacterized protein</fullName>
    </submittedName>
</protein>
<gene>
    <name evidence="2" type="ORF">DLP05_097</name>
</gene>
<reference evidence="2 3" key="2">
    <citation type="submission" date="2017-11" db="EMBL/GenBank/DDBJ databases">
        <title>Lysogenic conversion of Stenotrophomonas maltophilia by temperate phage DLP4.</title>
        <authorList>
            <person name="Dennis J."/>
            <person name="Stothard P."/>
        </authorList>
    </citation>
    <scope>NUCLEOTIDE SEQUENCE [LARGE SCALE GENOMIC DNA]</scope>
</reference>
<evidence type="ECO:0000313" key="3">
    <source>
        <dbReference type="Proteomes" id="UP000241675"/>
    </source>
</evidence>
<reference evidence="3" key="1">
    <citation type="submission" date="2017-10" db="EMBL/GenBank/DDBJ databases">
        <authorList>
            <person name="Peters D.L."/>
        </authorList>
    </citation>
    <scope>NUCLEOTIDE SEQUENCE [LARGE SCALE GENOMIC DNA]</scope>
</reference>
<feature type="region of interest" description="Disordered" evidence="1">
    <location>
        <begin position="160"/>
        <end position="197"/>
    </location>
</feature>